<dbReference type="InterPro" id="IPR006685">
    <property type="entry name" value="MscS_channel_2nd"/>
</dbReference>
<keyword evidence="2 5" id="KW-0812">Transmembrane</keyword>
<dbReference type="InterPro" id="IPR045275">
    <property type="entry name" value="MscS_archaea/bacteria_type"/>
</dbReference>
<keyword evidence="3 5" id="KW-1133">Transmembrane helix</keyword>
<dbReference type="OrthoDB" id="313107at2157"/>
<dbReference type="InterPro" id="IPR010920">
    <property type="entry name" value="LSM_dom_sf"/>
</dbReference>
<comment type="subcellular location">
    <subcellularLocation>
        <location evidence="1">Membrane</location>
    </subcellularLocation>
</comment>
<dbReference type="PANTHER" id="PTHR30221:SF20">
    <property type="entry name" value="SMALL-CONDUCTANCE MECHANOSENSITIVE CHANNEL"/>
    <property type="match status" value="1"/>
</dbReference>
<sequence>MVDIPDLIRTLFSEETAVVVAIFVLFIGTVLSYLVWRMTHSVLEQAGIPEAVEGTVFERTLQNVGFSTVGLVAQLAAIFVYALAIFIAIQTAQLNYPTQFWAGFSAYLSQLFIAALAVIAGLILGDKASLAVSERLRSIKLPQIYVLAPLVKYSIFYVAALVALGQLGVATTALLVLLSVYVFGILFLGGLAFKHLLAAGAAGIYLLLSEPYSIGDEVEIGDRRGVVQEIDMFVTHVENDDAEFIVPNQRVFQSGVTRFR</sequence>
<dbReference type="SUPFAM" id="SSF50182">
    <property type="entry name" value="Sm-like ribonucleoproteins"/>
    <property type="match status" value="1"/>
</dbReference>
<dbReference type="AlphaFoldDB" id="C7NQM8"/>
<evidence type="ECO:0000256" key="2">
    <source>
        <dbReference type="ARBA" id="ARBA00022692"/>
    </source>
</evidence>
<accession>C7NQM8</accession>
<evidence type="ECO:0000256" key="4">
    <source>
        <dbReference type="ARBA" id="ARBA00023136"/>
    </source>
</evidence>
<dbReference type="GO" id="GO:0016020">
    <property type="term" value="C:membrane"/>
    <property type="evidence" value="ECO:0007669"/>
    <property type="project" value="UniProtKB-SubCell"/>
</dbReference>
<dbReference type="GO" id="GO:0008381">
    <property type="term" value="F:mechanosensitive monoatomic ion channel activity"/>
    <property type="evidence" value="ECO:0007669"/>
    <property type="project" value="InterPro"/>
</dbReference>
<dbReference type="GeneID" id="8382564"/>
<dbReference type="EMBL" id="CP001687">
    <property type="protein sequence ID" value="ACV10487.1"/>
    <property type="molecule type" value="Genomic_DNA"/>
</dbReference>
<dbReference type="Gene3D" id="1.10.287.1260">
    <property type="match status" value="1"/>
</dbReference>
<evidence type="ECO:0000313" key="8">
    <source>
        <dbReference type="Proteomes" id="UP000002071"/>
    </source>
</evidence>
<dbReference type="HOGENOM" id="CLU_982141_0_0_2"/>
<protein>
    <recommendedName>
        <fullName evidence="6">Mechanosensitive ion channel MscS domain-containing protein</fullName>
    </recommendedName>
</protein>
<dbReference type="KEGG" id="hut:Huta_0300"/>
<dbReference type="eggNOG" id="arCOG01570">
    <property type="taxonomic scope" value="Archaea"/>
</dbReference>
<feature type="domain" description="Mechanosensitive ion channel MscS" evidence="6">
    <location>
        <begin position="201"/>
        <end position="255"/>
    </location>
</feature>
<evidence type="ECO:0000256" key="1">
    <source>
        <dbReference type="ARBA" id="ARBA00004370"/>
    </source>
</evidence>
<dbReference type="PANTHER" id="PTHR30221">
    <property type="entry name" value="SMALL-CONDUCTANCE MECHANOSENSITIVE CHANNEL"/>
    <property type="match status" value="1"/>
</dbReference>
<reference evidence="7 8" key="1">
    <citation type="journal article" date="2009" name="Stand. Genomic Sci.">
        <title>Complete genome sequence of Halorhabdus utahensis type strain (AX-2).</title>
        <authorList>
            <person name="Anderson I."/>
            <person name="Tindall B.J."/>
            <person name="Pomrenke H."/>
            <person name="Goker M."/>
            <person name="Lapidus A."/>
            <person name="Nolan M."/>
            <person name="Copeland A."/>
            <person name="Glavina Del Rio T."/>
            <person name="Chen F."/>
            <person name="Tice H."/>
            <person name="Cheng J.F."/>
            <person name="Lucas S."/>
            <person name="Chertkov O."/>
            <person name="Bruce D."/>
            <person name="Brettin T."/>
            <person name="Detter J.C."/>
            <person name="Han C."/>
            <person name="Goodwin L."/>
            <person name="Land M."/>
            <person name="Hauser L."/>
            <person name="Chang Y.J."/>
            <person name="Jeffries C.D."/>
            <person name="Pitluck S."/>
            <person name="Pati A."/>
            <person name="Mavromatis K."/>
            <person name="Ivanova N."/>
            <person name="Ovchinnikova G."/>
            <person name="Chen A."/>
            <person name="Palaniappan K."/>
            <person name="Chain P."/>
            <person name="Rohde M."/>
            <person name="Bristow J."/>
            <person name="Eisen J.A."/>
            <person name="Markowitz V."/>
            <person name="Hugenholtz P."/>
            <person name="Kyrpides N.C."/>
            <person name="Klenk H.P."/>
        </authorList>
    </citation>
    <scope>NUCLEOTIDE SEQUENCE [LARGE SCALE GENOMIC DNA]</scope>
    <source>
        <strain evidence="8">DSM 12940 / JCM 11049 / AX-2</strain>
    </source>
</reference>
<evidence type="ECO:0000256" key="3">
    <source>
        <dbReference type="ARBA" id="ARBA00022989"/>
    </source>
</evidence>
<keyword evidence="4 5" id="KW-0472">Membrane</keyword>
<evidence type="ECO:0000313" key="7">
    <source>
        <dbReference type="EMBL" id="ACV10487.1"/>
    </source>
</evidence>
<dbReference type="Proteomes" id="UP000002071">
    <property type="component" value="Chromosome"/>
</dbReference>
<dbReference type="Gene3D" id="2.30.30.60">
    <property type="match status" value="1"/>
</dbReference>
<dbReference type="Pfam" id="PF00924">
    <property type="entry name" value="MS_channel_2nd"/>
    <property type="match status" value="1"/>
</dbReference>
<dbReference type="InterPro" id="IPR023408">
    <property type="entry name" value="MscS_beta-dom_sf"/>
</dbReference>
<proteinExistence type="predicted"/>
<gene>
    <name evidence="7" type="ordered locus">Huta_0300</name>
</gene>
<dbReference type="STRING" id="519442.Huta_0300"/>
<evidence type="ECO:0000256" key="5">
    <source>
        <dbReference type="SAM" id="Phobius"/>
    </source>
</evidence>
<feature type="transmembrane region" description="Helical" evidence="5">
    <location>
        <begin position="144"/>
        <end position="167"/>
    </location>
</feature>
<evidence type="ECO:0000259" key="6">
    <source>
        <dbReference type="Pfam" id="PF00924"/>
    </source>
</evidence>
<name>C7NQM8_HALUD</name>
<feature type="transmembrane region" description="Helical" evidence="5">
    <location>
        <begin position="69"/>
        <end position="89"/>
    </location>
</feature>
<feature type="transmembrane region" description="Helical" evidence="5">
    <location>
        <begin position="173"/>
        <end position="193"/>
    </location>
</feature>
<organism evidence="7 8">
    <name type="scientific">Halorhabdus utahensis (strain DSM 12940 / JCM 11049 / AX-2)</name>
    <dbReference type="NCBI Taxonomy" id="519442"/>
    <lineage>
        <taxon>Archaea</taxon>
        <taxon>Methanobacteriati</taxon>
        <taxon>Methanobacteriota</taxon>
        <taxon>Stenosarchaea group</taxon>
        <taxon>Halobacteria</taxon>
        <taxon>Halobacteriales</taxon>
        <taxon>Haloarculaceae</taxon>
        <taxon>Halorhabdus</taxon>
    </lineage>
</organism>
<feature type="transmembrane region" description="Helical" evidence="5">
    <location>
        <begin position="16"/>
        <end position="36"/>
    </location>
</feature>
<keyword evidence="8" id="KW-1185">Reference proteome</keyword>
<dbReference type="RefSeq" id="WP_012795364.1">
    <property type="nucleotide sequence ID" value="NC_013158.1"/>
</dbReference>
<feature type="transmembrane region" description="Helical" evidence="5">
    <location>
        <begin position="101"/>
        <end position="124"/>
    </location>
</feature>